<comment type="caution">
    <text evidence="1">The sequence shown here is derived from an EMBL/GenBank/DDBJ whole genome shotgun (WGS) entry which is preliminary data.</text>
</comment>
<proteinExistence type="predicted"/>
<evidence type="ECO:0000313" key="1">
    <source>
        <dbReference type="EMBL" id="KAJ8974703.1"/>
    </source>
</evidence>
<name>A0ABQ9J9A7_9CUCU</name>
<protein>
    <recommendedName>
        <fullName evidence="3">DDE Tnp4 domain-containing protein</fullName>
    </recommendedName>
</protein>
<accession>A0ABQ9J9A7</accession>
<sequence length="128" mass="13971">MVIWVRKQMEFPHCLGAIDGKHVEIIPPSGTGLYFYNYKGKHSMVLMAIANANYEFIIGLVAERRSDSTLNCRSPSPLLTKVSASGSYTSNVEGGNKHILNTNIMCDFGTNGRISDGGVLENTVFGID</sequence>
<keyword evidence="2" id="KW-1185">Reference proteome</keyword>
<reference evidence="1" key="1">
    <citation type="journal article" date="2023" name="Insect Mol. Biol.">
        <title>Genome sequencing provides insights into the evolution of gene families encoding plant cell wall-degrading enzymes in longhorned beetles.</title>
        <authorList>
            <person name="Shin N.R."/>
            <person name="Okamura Y."/>
            <person name="Kirsch R."/>
            <person name="Pauchet Y."/>
        </authorList>
    </citation>
    <scope>NUCLEOTIDE SEQUENCE</scope>
    <source>
        <strain evidence="1">MMC_N1</strain>
    </source>
</reference>
<evidence type="ECO:0000313" key="2">
    <source>
        <dbReference type="Proteomes" id="UP001162164"/>
    </source>
</evidence>
<dbReference type="Proteomes" id="UP001162164">
    <property type="component" value="Unassembled WGS sequence"/>
</dbReference>
<dbReference type="EMBL" id="JAPWTJ010000945">
    <property type="protein sequence ID" value="KAJ8974703.1"/>
    <property type="molecule type" value="Genomic_DNA"/>
</dbReference>
<evidence type="ECO:0008006" key="3">
    <source>
        <dbReference type="Google" id="ProtNLM"/>
    </source>
</evidence>
<gene>
    <name evidence="1" type="ORF">NQ317_018504</name>
</gene>
<organism evidence="1 2">
    <name type="scientific">Molorchus minor</name>
    <dbReference type="NCBI Taxonomy" id="1323400"/>
    <lineage>
        <taxon>Eukaryota</taxon>
        <taxon>Metazoa</taxon>
        <taxon>Ecdysozoa</taxon>
        <taxon>Arthropoda</taxon>
        <taxon>Hexapoda</taxon>
        <taxon>Insecta</taxon>
        <taxon>Pterygota</taxon>
        <taxon>Neoptera</taxon>
        <taxon>Endopterygota</taxon>
        <taxon>Coleoptera</taxon>
        <taxon>Polyphaga</taxon>
        <taxon>Cucujiformia</taxon>
        <taxon>Chrysomeloidea</taxon>
        <taxon>Cerambycidae</taxon>
        <taxon>Lamiinae</taxon>
        <taxon>Monochamini</taxon>
        <taxon>Molorchus</taxon>
    </lineage>
</organism>